<dbReference type="EMBL" id="MBFA02000007">
    <property type="protein sequence ID" value="MUP10896.1"/>
    <property type="molecule type" value="Genomic_DNA"/>
</dbReference>
<keyword evidence="1" id="KW-0812">Transmembrane</keyword>
<keyword evidence="1" id="KW-0472">Membrane</keyword>
<sequence>MTWFSFVIQNHLGAGIVRKEVSDAFFHEPIRLLAPGFVGLFVAVTFWGIARPNRAENASVAET</sequence>
<keyword evidence="4" id="KW-1185">Reference proteome</keyword>
<dbReference type="Proteomes" id="UP000179454">
    <property type="component" value="Unassembled WGS sequence"/>
</dbReference>
<proteinExistence type="predicted"/>
<gene>
    <name evidence="3" type="ORF">BBK91_013550</name>
    <name evidence="2" type="ORF">BBL17_010385</name>
</gene>
<comment type="caution">
    <text evidence="3">The sequence shown here is derived from an EMBL/GenBank/DDBJ whole genome shotgun (WGS) entry which is preliminary data.</text>
</comment>
<dbReference type="EMBL" id="MBFE02000006">
    <property type="protein sequence ID" value="MUO42189.1"/>
    <property type="molecule type" value="Genomic_DNA"/>
</dbReference>
<dbReference type="Proteomes" id="UP000179536">
    <property type="component" value="Unassembled WGS sequence"/>
</dbReference>
<evidence type="ECO:0000313" key="2">
    <source>
        <dbReference type="EMBL" id="MUO42189.1"/>
    </source>
</evidence>
<evidence type="ECO:0000313" key="4">
    <source>
        <dbReference type="Proteomes" id="UP000179454"/>
    </source>
</evidence>
<evidence type="ECO:0000313" key="3">
    <source>
        <dbReference type="EMBL" id="MUP10896.1"/>
    </source>
</evidence>
<feature type="transmembrane region" description="Helical" evidence="1">
    <location>
        <begin position="32"/>
        <end position="50"/>
    </location>
</feature>
<accession>A0ABD6H923</accession>
<dbReference type="RefSeq" id="WP_041696755.1">
    <property type="nucleotide sequence ID" value="NZ_MBFA02000007.1"/>
</dbReference>
<evidence type="ECO:0000313" key="5">
    <source>
        <dbReference type="Proteomes" id="UP000179536"/>
    </source>
</evidence>
<dbReference type="AlphaFoldDB" id="A0ABD6H923"/>
<keyword evidence="1" id="KW-1133">Transmembrane helix</keyword>
<reference evidence="4 5" key="1">
    <citation type="submission" date="2019-11" db="EMBL/GenBank/DDBJ databases">
        <title>Whole-genome sequencing of Allorhizobium vitis.</title>
        <authorList>
            <person name="Gan H.M."/>
            <person name="Savka M.A."/>
        </authorList>
    </citation>
    <scope>NUCLEOTIDE SEQUENCE [LARGE SCALE GENOMIC DNA]</scope>
    <source>
        <strain evidence="3 5">RF2/1</strain>
        <strain evidence="2 4">T1/7</strain>
    </source>
</reference>
<name>A0ABD6H923_AGRVI</name>
<protein>
    <submittedName>
        <fullName evidence="3">Uncharacterized protein</fullName>
    </submittedName>
</protein>
<evidence type="ECO:0000256" key="1">
    <source>
        <dbReference type="SAM" id="Phobius"/>
    </source>
</evidence>
<organism evidence="3 5">
    <name type="scientific">Agrobacterium vitis</name>
    <name type="common">Rhizobium vitis</name>
    <dbReference type="NCBI Taxonomy" id="373"/>
    <lineage>
        <taxon>Bacteria</taxon>
        <taxon>Pseudomonadati</taxon>
        <taxon>Pseudomonadota</taxon>
        <taxon>Alphaproteobacteria</taxon>
        <taxon>Hyphomicrobiales</taxon>
        <taxon>Rhizobiaceae</taxon>
        <taxon>Rhizobium/Agrobacterium group</taxon>
        <taxon>Agrobacterium</taxon>
    </lineage>
</organism>